<evidence type="ECO:0008006" key="4">
    <source>
        <dbReference type="Google" id="ProtNLM"/>
    </source>
</evidence>
<protein>
    <recommendedName>
        <fullName evidence="4">Glycoside hydrolase</fullName>
    </recommendedName>
</protein>
<accession>A0ABU1THV2</accession>
<gene>
    <name evidence="2" type="ORF">J2W55_004810</name>
</gene>
<evidence type="ECO:0000313" key="2">
    <source>
        <dbReference type="EMBL" id="MDR6944942.1"/>
    </source>
</evidence>
<sequence>MKKKIYTTTAFMALFVVCFAVVADLNGKWTGTLKLPDNSIFQLNYTFKLDSGKLTGTAHMPQGDANITDGMVNGNDFSFNVTVPNGNAPHTGKFYGDSIVLHIVYQGEHLKTTLTRSN</sequence>
<comment type="caution">
    <text evidence="2">The sequence shown here is derived from an EMBL/GenBank/DDBJ whole genome shotgun (WGS) entry which is preliminary data.</text>
</comment>
<keyword evidence="3" id="KW-1185">Reference proteome</keyword>
<dbReference type="Proteomes" id="UP001247620">
    <property type="component" value="Unassembled WGS sequence"/>
</dbReference>
<proteinExistence type="predicted"/>
<name>A0ABU1THV2_9SPHI</name>
<evidence type="ECO:0000313" key="3">
    <source>
        <dbReference type="Proteomes" id="UP001247620"/>
    </source>
</evidence>
<feature type="chain" id="PRO_5046825011" description="Glycoside hydrolase" evidence="1">
    <location>
        <begin position="23"/>
        <end position="118"/>
    </location>
</feature>
<organism evidence="2 3">
    <name type="scientific">Mucilaginibacter pocheonensis</name>
    <dbReference type="NCBI Taxonomy" id="398050"/>
    <lineage>
        <taxon>Bacteria</taxon>
        <taxon>Pseudomonadati</taxon>
        <taxon>Bacteroidota</taxon>
        <taxon>Sphingobacteriia</taxon>
        <taxon>Sphingobacteriales</taxon>
        <taxon>Sphingobacteriaceae</taxon>
        <taxon>Mucilaginibacter</taxon>
    </lineage>
</organism>
<reference evidence="2 3" key="1">
    <citation type="submission" date="2023-07" db="EMBL/GenBank/DDBJ databases">
        <title>Sorghum-associated microbial communities from plants grown in Nebraska, USA.</title>
        <authorList>
            <person name="Schachtman D."/>
        </authorList>
    </citation>
    <scope>NUCLEOTIDE SEQUENCE [LARGE SCALE GENOMIC DNA]</scope>
    <source>
        <strain evidence="2 3">3262</strain>
    </source>
</reference>
<feature type="signal peptide" evidence="1">
    <location>
        <begin position="1"/>
        <end position="22"/>
    </location>
</feature>
<keyword evidence="1" id="KW-0732">Signal</keyword>
<dbReference type="EMBL" id="JAVDUU010000005">
    <property type="protein sequence ID" value="MDR6944942.1"/>
    <property type="molecule type" value="Genomic_DNA"/>
</dbReference>
<evidence type="ECO:0000256" key="1">
    <source>
        <dbReference type="SAM" id="SignalP"/>
    </source>
</evidence>
<dbReference type="RefSeq" id="WP_310102046.1">
    <property type="nucleotide sequence ID" value="NZ_JAVDUU010000005.1"/>
</dbReference>